<dbReference type="AlphaFoldDB" id="A0A3S4MIT4"/>
<gene>
    <name evidence="2" type="ORF">EOW66_07250</name>
</gene>
<evidence type="ECO:0000313" key="3">
    <source>
        <dbReference type="Proteomes" id="UP000288071"/>
    </source>
</evidence>
<reference evidence="3" key="2">
    <citation type="submission" date="2019-01" db="EMBL/GenBank/DDBJ databases">
        <title>Sinorhodobacter populi sp. nov. isolated from the symptomatic bark tissue of Populus euramericana canker.</title>
        <authorList>
            <person name="Li Y."/>
        </authorList>
    </citation>
    <scope>NUCLEOTIDE SEQUENCE [LARGE SCALE GENOMIC DNA]</scope>
    <source>
        <strain evidence="3">CGMCC 1.12963</strain>
    </source>
</reference>
<accession>A0A3S4MIT4</accession>
<name>A0A3S4MIT4_9RHOB</name>
<proteinExistence type="predicted"/>
<dbReference type="RefSeq" id="WP_128155753.1">
    <property type="nucleotide sequence ID" value="NZ_JBHSOM010000009.1"/>
</dbReference>
<dbReference type="EMBL" id="SAVA01000003">
    <property type="protein sequence ID" value="RWR53495.1"/>
    <property type="molecule type" value="Genomic_DNA"/>
</dbReference>
<reference evidence="2 3" key="1">
    <citation type="submission" date="2019-01" db="EMBL/GenBank/DDBJ databases">
        <title>Sinorhodobacter populi sp. nov. isolated from the symptomatic bark tissue of Populus euramericana canker.</title>
        <authorList>
            <person name="Xu G."/>
        </authorList>
    </citation>
    <scope>NUCLEOTIDE SEQUENCE [LARGE SCALE GENOMIC DNA]</scope>
    <source>
        <strain evidence="2 3">CGMCC 1.12963</strain>
    </source>
</reference>
<feature type="transmembrane region" description="Helical" evidence="1">
    <location>
        <begin position="62"/>
        <end position="83"/>
    </location>
</feature>
<dbReference type="Proteomes" id="UP000288071">
    <property type="component" value="Unassembled WGS sequence"/>
</dbReference>
<evidence type="ECO:0000313" key="2">
    <source>
        <dbReference type="EMBL" id="RWR53495.1"/>
    </source>
</evidence>
<keyword evidence="1" id="KW-1133">Transmembrane helix</keyword>
<keyword evidence="1" id="KW-0472">Membrane</keyword>
<evidence type="ECO:0000256" key="1">
    <source>
        <dbReference type="SAM" id="Phobius"/>
    </source>
</evidence>
<keyword evidence="1" id="KW-0812">Transmembrane</keyword>
<keyword evidence="3" id="KW-1185">Reference proteome</keyword>
<organism evidence="2 3">
    <name type="scientific">Paenirhodobacter huangdaonensis</name>
    <dbReference type="NCBI Taxonomy" id="2501515"/>
    <lineage>
        <taxon>Bacteria</taxon>
        <taxon>Pseudomonadati</taxon>
        <taxon>Pseudomonadota</taxon>
        <taxon>Alphaproteobacteria</taxon>
        <taxon>Rhodobacterales</taxon>
        <taxon>Rhodobacter group</taxon>
        <taxon>Paenirhodobacter</taxon>
    </lineage>
</organism>
<comment type="caution">
    <text evidence="2">The sequence shown here is derived from an EMBL/GenBank/DDBJ whole genome shotgun (WGS) entry which is preliminary data.</text>
</comment>
<protein>
    <submittedName>
        <fullName evidence="2">Uncharacterized protein</fullName>
    </submittedName>
</protein>
<sequence length="148" mass="15598">MTGFESTKFYARVALMRRRLLLKQMIRRALAGTLAVAALIVAASFATRTLYLALLTPLGELGATGVLAGGYLVLAVGLLLFALSEPGSAEMTALTEMEEIARARALAETQGTVAGVEGRIESLGSSISIGLSLLGMLRRIMARKKAAE</sequence>